<dbReference type="RefSeq" id="WP_118042318.1">
    <property type="nucleotide sequence ID" value="NZ_BQNJ01000001.1"/>
</dbReference>
<reference evidence="2" key="1">
    <citation type="submission" date="2022-01" db="EMBL/GenBank/DDBJ databases">
        <title>Novel bile acid biosynthetic pathways are enriched in the microbiome of centenarians.</title>
        <authorList>
            <person name="Sato Y."/>
            <person name="Atarashi K."/>
            <person name="Plichta R.D."/>
            <person name="Arai Y."/>
            <person name="Sasajima S."/>
            <person name="Kearney M.S."/>
            <person name="Suda W."/>
            <person name="Takeshita K."/>
            <person name="Sasaki T."/>
            <person name="Okamoto S."/>
            <person name="Skelly N.A."/>
            <person name="Okamura Y."/>
            <person name="Vlamakis H."/>
            <person name="Li Y."/>
            <person name="Tanoue T."/>
            <person name="Takei H."/>
            <person name="Nittono H."/>
            <person name="Narushima S."/>
            <person name="Irie J."/>
            <person name="Itoh H."/>
            <person name="Moriya K."/>
            <person name="Sugiura Y."/>
            <person name="Suematsu M."/>
            <person name="Moritoki N."/>
            <person name="Shibata S."/>
            <person name="Littman R.D."/>
            <person name="Fischbach A.M."/>
            <person name="Uwamino Y."/>
            <person name="Inoue T."/>
            <person name="Honda A."/>
            <person name="Hattori M."/>
            <person name="Murai T."/>
            <person name="Xavier J.R."/>
            <person name="Hirose N."/>
            <person name="Honda K."/>
        </authorList>
    </citation>
    <scope>NUCLEOTIDE SEQUENCE</scope>
    <source>
        <strain evidence="2">CE91-St55</strain>
    </source>
</reference>
<accession>A0AA37N7H6</accession>
<dbReference type="Proteomes" id="UP001055091">
    <property type="component" value="Unassembled WGS sequence"/>
</dbReference>
<sequence length="151" mass="17043">MGKRDMRKEIAEAVTASDRALKSLEEAGLYLSKAAGWGVWDLPGGGMFGTFMKHSRMDDASRAMEAAKSHLRRLKRELLDVELPSEFKLEAGDFLTFADYFFDGIIADWMVQTRIKDAEAQVEEAKQRVTRIRSRLYELKAELPPEKGGNA</sequence>
<gene>
    <name evidence="2" type="ORF">CE91St55_27420</name>
</gene>
<protein>
    <submittedName>
        <fullName evidence="2">Uncharacterized protein</fullName>
    </submittedName>
</protein>
<name>A0AA37N7H6_9FIRM</name>
<evidence type="ECO:0000256" key="1">
    <source>
        <dbReference type="SAM" id="Coils"/>
    </source>
</evidence>
<dbReference type="AlphaFoldDB" id="A0AA37N7H6"/>
<keyword evidence="1" id="KW-0175">Coiled coil</keyword>
<proteinExistence type="predicted"/>
<comment type="caution">
    <text evidence="2">The sequence shown here is derived from an EMBL/GenBank/DDBJ whole genome shotgun (WGS) entry which is preliminary data.</text>
</comment>
<feature type="coiled-coil region" evidence="1">
    <location>
        <begin position="115"/>
        <end position="142"/>
    </location>
</feature>
<organism evidence="2 3">
    <name type="scientific">Hungatella hathewayi</name>
    <dbReference type="NCBI Taxonomy" id="154046"/>
    <lineage>
        <taxon>Bacteria</taxon>
        <taxon>Bacillati</taxon>
        <taxon>Bacillota</taxon>
        <taxon>Clostridia</taxon>
        <taxon>Lachnospirales</taxon>
        <taxon>Lachnospiraceae</taxon>
        <taxon>Hungatella</taxon>
    </lineage>
</organism>
<dbReference type="EMBL" id="BQNJ01000001">
    <property type="protein sequence ID" value="GKH00761.1"/>
    <property type="molecule type" value="Genomic_DNA"/>
</dbReference>
<evidence type="ECO:0000313" key="3">
    <source>
        <dbReference type="Proteomes" id="UP001055091"/>
    </source>
</evidence>
<evidence type="ECO:0000313" key="2">
    <source>
        <dbReference type="EMBL" id="GKH00761.1"/>
    </source>
</evidence>